<keyword evidence="12" id="KW-0333">Golgi apparatus</keyword>
<name>A0A7S4N8Y4_9STRA</name>
<keyword evidence="9" id="KW-0472">Membrane</keyword>
<sequence length="792" mass="89364">MASFANSRTARRSGGRDFRDSRSVVVRRCVGRIDALELILRVFLAFQAIVVLFVFESSSVHWHLSEGSTARFHSEDGRNARRDPAGVQRAKKALRSANPNGESFADARRRHVVALIRRLGKTNRTEIRPPVRHAAAAQASTVFRVLEEQVSDIMAGNTTAMGSTGEGLTSCFDYRGNGTGPAGSARVFLRDGCRGESISSGKNNLIVFNPHDRARSFCGRTVSAFGAVEFRAEQMQSGEHHASFLKCFAALNDTGGVLSLPPPSIFYPEEDQTIDVVLSEKIAPVKKKGPWKLCDMASNEGTYPMRDVLCDVPCRWPDKAVGVTRDFQINGTDWIIRRAMEPTHYYAELGVHPAAYKDDLYYMTHSFRSDLPIPYFSWIDFNIKTEPVDFDNVLPGATFIAANCKSGNAREKYVLGLQQHIKIYSLGGCMKSDNPPKGVRLGGYNDYPGKVAVMSKYRFHLAFENGNEEEYVTEKIWLALEAGVVPIYLGAPDIRKHAPPDSFIFANDFPSIDALGEYVKKVNENRTLYDQFHEWRKRDYPEFMVKKFGITTTHGECRACRWAHAKKRGLSWDHDAQNITAPAMMSPLGVDAATGMVTRPFKETWQIEGAKIPRSSAHLGAPVKYEDTMISELTLDPYIIRRSLYEHDNVIDMTVQVQVAGDMLLNTPVSILVETGIKGVRFFHAEKWLNSTMRLNSKMTNYAFMQNNVTRFSLFADWNTVITNVRDDVIQILIYDGLRSILDDEVVASRRLRFIFEDHNKLHYNGTDTDLSYFANGAMEEFHRPLEYFYFN</sequence>
<keyword evidence="7" id="KW-0735">Signal-anchor</keyword>
<comment type="subcellular location">
    <subcellularLocation>
        <location evidence="11">Endomembrane system</location>
        <topology evidence="11">Single-pass membrane protein</topology>
    </subcellularLocation>
    <subcellularLocation>
        <location evidence="12">Golgi apparatus</location>
        <location evidence="12">Golgi stack membrane</location>
        <topology evidence="12">Single-pass type II membrane protein</topology>
    </subcellularLocation>
    <subcellularLocation>
        <location evidence="1">Membrane</location>
        <topology evidence="1">Single-pass type II membrane protein</topology>
    </subcellularLocation>
</comment>
<evidence type="ECO:0000256" key="3">
    <source>
        <dbReference type="ARBA" id="ARBA00008919"/>
    </source>
</evidence>
<feature type="compositionally biased region" description="Basic and acidic residues" evidence="13">
    <location>
        <begin position="72"/>
        <end position="84"/>
    </location>
</feature>
<reference evidence="15" key="1">
    <citation type="submission" date="2021-01" db="EMBL/GenBank/DDBJ databases">
        <authorList>
            <person name="Corre E."/>
            <person name="Pelletier E."/>
            <person name="Niang G."/>
            <person name="Scheremetjew M."/>
            <person name="Finn R."/>
            <person name="Kale V."/>
            <person name="Holt S."/>
            <person name="Cochrane G."/>
            <person name="Meng A."/>
            <person name="Brown T."/>
            <person name="Cohen L."/>
        </authorList>
    </citation>
    <scope>NUCLEOTIDE SEQUENCE</scope>
    <source>
        <strain evidence="15">Isolate 1302-5</strain>
    </source>
</reference>
<dbReference type="SUPFAM" id="SSF53756">
    <property type="entry name" value="UDP-Glycosyltransferase/glycogen phosphorylase"/>
    <property type="match status" value="1"/>
</dbReference>
<dbReference type="EC" id="2.4.1.-" evidence="12"/>
<keyword evidence="6 12" id="KW-0812">Transmembrane</keyword>
<keyword evidence="5 12" id="KW-0808">Transferase</keyword>
<evidence type="ECO:0000256" key="7">
    <source>
        <dbReference type="ARBA" id="ARBA00022968"/>
    </source>
</evidence>
<gene>
    <name evidence="15" type="ORF">OAUR00152_LOCUS32723</name>
</gene>
<dbReference type="PANTHER" id="PTHR11929:SF194">
    <property type="entry name" value="ALPHA-(1,3)-FUCOSYLTRANSFERASE 10"/>
    <property type="match status" value="1"/>
</dbReference>
<feature type="domain" description="Fucosyltransferase C-terminal" evidence="14">
    <location>
        <begin position="398"/>
        <end position="568"/>
    </location>
</feature>
<dbReference type="InterPro" id="IPR001503">
    <property type="entry name" value="Glyco_trans_10"/>
</dbReference>
<dbReference type="Gene3D" id="3.40.50.11660">
    <property type="entry name" value="Glycosyl transferase family 10, C-terminal domain"/>
    <property type="match status" value="1"/>
</dbReference>
<dbReference type="PANTHER" id="PTHR11929">
    <property type="entry name" value="ALPHA- 1,3 -FUCOSYLTRANSFERASE"/>
    <property type="match status" value="1"/>
</dbReference>
<evidence type="ECO:0000256" key="11">
    <source>
        <dbReference type="ARBA" id="ARBA00037847"/>
    </source>
</evidence>
<evidence type="ECO:0000256" key="8">
    <source>
        <dbReference type="ARBA" id="ARBA00022989"/>
    </source>
</evidence>
<dbReference type="InterPro" id="IPR038577">
    <property type="entry name" value="GT10-like_C_sf"/>
</dbReference>
<accession>A0A7S4N8Y4</accession>
<feature type="region of interest" description="Disordered" evidence="13">
    <location>
        <begin position="71"/>
        <end position="102"/>
    </location>
</feature>
<evidence type="ECO:0000256" key="5">
    <source>
        <dbReference type="ARBA" id="ARBA00022679"/>
    </source>
</evidence>
<proteinExistence type="inferred from homology"/>
<comment type="pathway">
    <text evidence="2">Protein modification; protein glycosylation.</text>
</comment>
<dbReference type="FunFam" id="3.40.50.11660:FF:000002">
    <property type="entry name" value="Alpha-(1,3)-fucosyltransferase"/>
    <property type="match status" value="1"/>
</dbReference>
<dbReference type="AlphaFoldDB" id="A0A7S4N8Y4"/>
<comment type="similarity">
    <text evidence="3 12">Belongs to the glycosyltransferase 10 family.</text>
</comment>
<protein>
    <recommendedName>
        <fullName evidence="12">Fucosyltransferase</fullName>
        <ecNumber evidence="12">2.4.1.-</ecNumber>
    </recommendedName>
</protein>
<evidence type="ECO:0000256" key="6">
    <source>
        <dbReference type="ARBA" id="ARBA00022692"/>
    </source>
</evidence>
<dbReference type="UniPathway" id="UPA00378"/>
<evidence type="ECO:0000256" key="9">
    <source>
        <dbReference type="ARBA" id="ARBA00023136"/>
    </source>
</evidence>
<evidence type="ECO:0000256" key="10">
    <source>
        <dbReference type="ARBA" id="ARBA00023180"/>
    </source>
</evidence>
<dbReference type="InterPro" id="IPR055270">
    <property type="entry name" value="Glyco_tran_10_C"/>
</dbReference>
<evidence type="ECO:0000256" key="4">
    <source>
        <dbReference type="ARBA" id="ARBA00022676"/>
    </source>
</evidence>
<dbReference type="GO" id="GO:0032580">
    <property type="term" value="C:Golgi cisterna membrane"/>
    <property type="evidence" value="ECO:0007669"/>
    <property type="project" value="UniProtKB-SubCell"/>
</dbReference>
<dbReference type="GO" id="GO:0046920">
    <property type="term" value="F:alpha-(1-&gt;3)-fucosyltransferase activity"/>
    <property type="evidence" value="ECO:0007669"/>
    <property type="project" value="TreeGrafter"/>
</dbReference>
<evidence type="ECO:0000259" key="14">
    <source>
        <dbReference type="Pfam" id="PF00852"/>
    </source>
</evidence>
<evidence type="ECO:0000256" key="2">
    <source>
        <dbReference type="ARBA" id="ARBA00004922"/>
    </source>
</evidence>
<organism evidence="15">
    <name type="scientific">Odontella aurita</name>
    <dbReference type="NCBI Taxonomy" id="265563"/>
    <lineage>
        <taxon>Eukaryota</taxon>
        <taxon>Sar</taxon>
        <taxon>Stramenopiles</taxon>
        <taxon>Ochrophyta</taxon>
        <taxon>Bacillariophyta</taxon>
        <taxon>Mediophyceae</taxon>
        <taxon>Biddulphiophycidae</taxon>
        <taxon>Eupodiscales</taxon>
        <taxon>Odontellaceae</taxon>
        <taxon>Odontella</taxon>
    </lineage>
</organism>
<evidence type="ECO:0000313" key="15">
    <source>
        <dbReference type="EMBL" id="CAE2272241.1"/>
    </source>
</evidence>
<evidence type="ECO:0000256" key="12">
    <source>
        <dbReference type="RuleBase" id="RU003832"/>
    </source>
</evidence>
<keyword evidence="8" id="KW-1133">Transmembrane helix</keyword>
<dbReference type="EMBL" id="HBKQ01047431">
    <property type="protein sequence ID" value="CAE2272241.1"/>
    <property type="molecule type" value="Transcribed_RNA"/>
</dbReference>
<evidence type="ECO:0000256" key="1">
    <source>
        <dbReference type="ARBA" id="ARBA00004606"/>
    </source>
</evidence>
<dbReference type="Pfam" id="PF00852">
    <property type="entry name" value="Glyco_transf_10"/>
    <property type="match status" value="1"/>
</dbReference>
<keyword evidence="4 12" id="KW-0328">Glycosyltransferase</keyword>
<keyword evidence="10" id="KW-0325">Glycoprotein</keyword>
<evidence type="ECO:0000256" key="13">
    <source>
        <dbReference type="SAM" id="MobiDB-lite"/>
    </source>
</evidence>